<dbReference type="GO" id="GO:0009507">
    <property type="term" value="C:chloroplast"/>
    <property type="evidence" value="ECO:0007669"/>
    <property type="project" value="TreeGrafter"/>
</dbReference>
<dbReference type="Proteomes" id="UP001190700">
    <property type="component" value="Unassembled WGS sequence"/>
</dbReference>
<dbReference type="InterPro" id="IPR043186">
    <property type="entry name" value="Str14"/>
</dbReference>
<accession>A0AAE0GBA0</accession>
<evidence type="ECO:0008006" key="3">
    <source>
        <dbReference type="Google" id="ProtNLM"/>
    </source>
</evidence>
<dbReference type="InterPro" id="IPR036873">
    <property type="entry name" value="Rhodanese-like_dom_sf"/>
</dbReference>
<dbReference type="EMBL" id="LGRX02007474">
    <property type="protein sequence ID" value="KAK3274946.1"/>
    <property type="molecule type" value="Genomic_DNA"/>
</dbReference>
<protein>
    <recommendedName>
        <fullName evidence="3">Rhodanese domain-containing protein</fullName>
    </recommendedName>
</protein>
<organism evidence="1 2">
    <name type="scientific">Cymbomonas tetramitiformis</name>
    <dbReference type="NCBI Taxonomy" id="36881"/>
    <lineage>
        <taxon>Eukaryota</taxon>
        <taxon>Viridiplantae</taxon>
        <taxon>Chlorophyta</taxon>
        <taxon>Pyramimonadophyceae</taxon>
        <taxon>Pyramimonadales</taxon>
        <taxon>Pyramimonadaceae</taxon>
        <taxon>Cymbomonas</taxon>
    </lineage>
</organism>
<evidence type="ECO:0000313" key="2">
    <source>
        <dbReference type="Proteomes" id="UP001190700"/>
    </source>
</evidence>
<dbReference type="PANTHER" id="PTHR44920">
    <property type="entry name" value="RHODANESE-LIKE DOMAIN-CONTAINING PROTEIN 14, CHLOROPLASTIC-RELATED"/>
    <property type="match status" value="1"/>
</dbReference>
<proteinExistence type="predicted"/>
<name>A0AAE0GBA0_9CHLO</name>
<reference evidence="1 2" key="1">
    <citation type="journal article" date="2015" name="Genome Biol. Evol.">
        <title>Comparative Genomics of a Bacterivorous Green Alga Reveals Evolutionary Causalities and Consequences of Phago-Mixotrophic Mode of Nutrition.</title>
        <authorList>
            <person name="Burns J.A."/>
            <person name="Paasch A."/>
            <person name="Narechania A."/>
            <person name="Kim E."/>
        </authorList>
    </citation>
    <scope>NUCLEOTIDE SEQUENCE [LARGE SCALE GENOMIC DNA]</scope>
    <source>
        <strain evidence="1 2">PLY_AMNH</strain>
    </source>
</reference>
<gene>
    <name evidence="1" type="ORF">CYMTET_16899</name>
</gene>
<comment type="caution">
    <text evidence="1">The sequence shown here is derived from an EMBL/GenBank/DDBJ whole genome shotgun (WGS) entry which is preliminary data.</text>
</comment>
<dbReference type="AlphaFoldDB" id="A0AAE0GBA0"/>
<dbReference type="Gene3D" id="3.40.250.10">
    <property type="entry name" value="Rhodanese-like domain"/>
    <property type="match status" value="1"/>
</dbReference>
<dbReference type="PANTHER" id="PTHR44920:SF2">
    <property type="entry name" value="RHODANESE DOMAIN-CONTAINING PROTEIN"/>
    <property type="match status" value="1"/>
</dbReference>
<keyword evidence="2" id="KW-1185">Reference proteome</keyword>
<evidence type="ECO:0000313" key="1">
    <source>
        <dbReference type="EMBL" id="KAK3274946.1"/>
    </source>
</evidence>
<dbReference type="SUPFAM" id="SSF52821">
    <property type="entry name" value="Rhodanese/Cell cycle control phosphatase"/>
    <property type="match status" value="1"/>
</dbReference>
<sequence length="243" mass="27082">MQAKQGIHLPKRTTFAGARVQGRRSQGGKQLRHSISVSAKVSTSSDASYGKTATELALEAKRERVIARDNRRTDILDDKLSLGRPVLWETMFRYMQGNVSGVTPEELQSLLAKKQVKLLDIRSPDDGASDVAWMNPGFFIEGTMRKGVIDEAVNVPLCTLIEGSSMYKQMRRFAFSYIFGVLNGQELRPEFVKEVLAEYPDKRTAALCLKPVHPCPPICASHISTTKPTRKTTPLLPEPHWAT</sequence>